<dbReference type="SUPFAM" id="SSF56935">
    <property type="entry name" value="Porins"/>
    <property type="match status" value="1"/>
</dbReference>
<evidence type="ECO:0000256" key="4">
    <source>
        <dbReference type="ARBA" id="ARBA00022496"/>
    </source>
</evidence>
<dbReference type="PANTHER" id="PTHR32552:SF81">
    <property type="entry name" value="TONB-DEPENDENT OUTER MEMBRANE RECEPTOR"/>
    <property type="match status" value="1"/>
</dbReference>
<dbReference type="InterPro" id="IPR036942">
    <property type="entry name" value="Beta-barrel_TonB_sf"/>
</dbReference>
<dbReference type="EMBL" id="JBHRSL010000010">
    <property type="protein sequence ID" value="MFC3052567.1"/>
    <property type="molecule type" value="Genomic_DNA"/>
</dbReference>
<keyword evidence="8 12" id="KW-0798">TonB box</keyword>
<comment type="caution">
    <text evidence="16">The sequence shown here is derived from an EMBL/GenBank/DDBJ whole genome shotgun (WGS) entry which is preliminary data.</text>
</comment>
<evidence type="ECO:0000259" key="14">
    <source>
        <dbReference type="Pfam" id="PF00593"/>
    </source>
</evidence>
<name>A0ABV7D6H5_9PROT</name>
<feature type="signal peptide" evidence="13">
    <location>
        <begin position="1"/>
        <end position="35"/>
    </location>
</feature>
<comment type="similarity">
    <text evidence="11 12">Belongs to the TonB-dependent receptor family.</text>
</comment>
<dbReference type="PROSITE" id="PS52016">
    <property type="entry name" value="TONB_DEPENDENT_REC_3"/>
    <property type="match status" value="1"/>
</dbReference>
<evidence type="ECO:0000256" key="5">
    <source>
        <dbReference type="ARBA" id="ARBA00022692"/>
    </source>
</evidence>
<evidence type="ECO:0000256" key="12">
    <source>
        <dbReference type="RuleBase" id="RU003357"/>
    </source>
</evidence>
<dbReference type="RefSeq" id="WP_194213772.1">
    <property type="nucleotide sequence ID" value="NZ_CP061205.1"/>
</dbReference>
<feature type="domain" description="TonB-dependent receptor plug" evidence="15">
    <location>
        <begin position="60"/>
        <end position="170"/>
    </location>
</feature>
<evidence type="ECO:0000313" key="17">
    <source>
        <dbReference type="Proteomes" id="UP001595444"/>
    </source>
</evidence>
<dbReference type="Pfam" id="PF00593">
    <property type="entry name" value="TonB_dep_Rec_b-barrel"/>
    <property type="match status" value="1"/>
</dbReference>
<keyword evidence="9 11" id="KW-0472">Membrane</keyword>
<keyword evidence="17" id="KW-1185">Reference proteome</keyword>
<keyword evidence="3 11" id="KW-1134">Transmembrane beta strand</keyword>
<keyword evidence="7" id="KW-0406">Ion transport</keyword>
<dbReference type="Proteomes" id="UP001595444">
    <property type="component" value="Unassembled WGS sequence"/>
</dbReference>
<protein>
    <submittedName>
        <fullName evidence="16">TonB-dependent receptor</fullName>
    </submittedName>
</protein>
<keyword evidence="6" id="KW-0408">Iron</keyword>
<organism evidence="16 17">
    <name type="scientific">Kordiimonas pumila</name>
    <dbReference type="NCBI Taxonomy" id="2161677"/>
    <lineage>
        <taxon>Bacteria</taxon>
        <taxon>Pseudomonadati</taxon>
        <taxon>Pseudomonadota</taxon>
        <taxon>Alphaproteobacteria</taxon>
        <taxon>Kordiimonadales</taxon>
        <taxon>Kordiimonadaceae</taxon>
        <taxon>Kordiimonas</taxon>
    </lineage>
</organism>
<evidence type="ECO:0000259" key="15">
    <source>
        <dbReference type="Pfam" id="PF07715"/>
    </source>
</evidence>
<sequence>MKSKSASSIRSIRLMAGIAVVAVQAGAFISAPVQAQAKANKADMVLEEIIVTAEKRSENLQETPIAISAVTSDDIRNMNIESLLDVGSFVPNVLVGSQTLTGSNSGGFYIRGIGQDRSGITFDQGVGLYVDGVFMSRSDSSLLSILDVERIEVLRGPQGTLFGKNTIGGAIQYITKQPTGELGGYVDATVGSFDRLDIKAGINIPLTEKLFAKVTVGSLERKGFIEHIADNRPDGDDNTQIGRLQLRALVSDTITVDLSASKTKSHNNGRAYIVDFIDPSDLFISVHNAKTGEIYDERYVSPDSYTRYGGDESGYDYDGFALSGVVTAELSETFTVKSISSYMEADVYSANDWDGTGFNVYDIVNNRKIDQFSQELQLEGTLGDLQFVTGLYYLKETPTDDSEITTAFDGTYPVPRSVYQRQTVESYAAFAQGTYNVTDNFSVTAGIRYSKDKKSGVGGRINTGFEGTGEGSWDNFSPRLTLEYQWTPDVMTYASVTKGFRSGGINVGDRGAPIFTQYDPETVWNYEAGIRSDLFDNRVRLNLTGFHMEYTDQQLTALEPISLATYIQNVGDSHRTGFEAEAWAVVTENLKLRGTFGYINAKYDDVGTATGITVDSRVFRTPEFTYSVGATYEADVGEGSMLASVNYDYRAKQGTTSTDANSVLLDGYGLMSARLQYTSKDEVWSLALAATNLLDKEYFIGGMDFARVESVIGVSMLDVGRPREISVNLLYNF</sequence>
<feature type="chain" id="PRO_5045494966" evidence="13">
    <location>
        <begin position="36"/>
        <end position="733"/>
    </location>
</feature>
<accession>A0ABV7D6H5</accession>
<evidence type="ECO:0000256" key="3">
    <source>
        <dbReference type="ARBA" id="ARBA00022452"/>
    </source>
</evidence>
<evidence type="ECO:0000256" key="13">
    <source>
        <dbReference type="SAM" id="SignalP"/>
    </source>
</evidence>
<evidence type="ECO:0000256" key="6">
    <source>
        <dbReference type="ARBA" id="ARBA00023004"/>
    </source>
</evidence>
<evidence type="ECO:0000256" key="11">
    <source>
        <dbReference type="PROSITE-ProRule" id="PRU01360"/>
    </source>
</evidence>
<reference evidence="17" key="1">
    <citation type="journal article" date="2019" name="Int. J. Syst. Evol. Microbiol.">
        <title>The Global Catalogue of Microorganisms (GCM) 10K type strain sequencing project: providing services to taxonomists for standard genome sequencing and annotation.</title>
        <authorList>
            <consortium name="The Broad Institute Genomics Platform"/>
            <consortium name="The Broad Institute Genome Sequencing Center for Infectious Disease"/>
            <person name="Wu L."/>
            <person name="Ma J."/>
        </authorList>
    </citation>
    <scope>NUCLEOTIDE SEQUENCE [LARGE SCALE GENOMIC DNA]</scope>
    <source>
        <strain evidence="17">KCTC 62164</strain>
    </source>
</reference>
<dbReference type="InterPro" id="IPR012910">
    <property type="entry name" value="Plug_dom"/>
</dbReference>
<dbReference type="InterPro" id="IPR039426">
    <property type="entry name" value="TonB-dep_rcpt-like"/>
</dbReference>
<evidence type="ECO:0000256" key="7">
    <source>
        <dbReference type="ARBA" id="ARBA00023065"/>
    </source>
</evidence>
<dbReference type="Gene3D" id="2.40.170.20">
    <property type="entry name" value="TonB-dependent receptor, beta-barrel domain"/>
    <property type="match status" value="1"/>
</dbReference>
<proteinExistence type="inferred from homology"/>
<dbReference type="Pfam" id="PF07715">
    <property type="entry name" value="Plug"/>
    <property type="match status" value="1"/>
</dbReference>
<dbReference type="CDD" id="cd01347">
    <property type="entry name" value="ligand_gated_channel"/>
    <property type="match status" value="1"/>
</dbReference>
<evidence type="ECO:0000313" key="16">
    <source>
        <dbReference type="EMBL" id="MFC3052567.1"/>
    </source>
</evidence>
<keyword evidence="10 11" id="KW-0998">Cell outer membrane</keyword>
<keyword evidence="2 11" id="KW-0813">Transport</keyword>
<comment type="subcellular location">
    <subcellularLocation>
        <location evidence="1 11">Cell outer membrane</location>
        <topology evidence="1 11">Multi-pass membrane protein</topology>
    </subcellularLocation>
</comment>
<feature type="domain" description="TonB-dependent receptor-like beta-barrel" evidence="14">
    <location>
        <begin position="297"/>
        <end position="693"/>
    </location>
</feature>
<gene>
    <name evidence="16" type="ORF">ACFOKA_11700</name>
</gene>
<keyword evidence="13" id="KW-0732">Signal</keyword>
<evidence type="ECO:0000256" key="8">
    <source>
        <dbReference type="ARBA" id="ARBA00023077"/>
    </source>
</evidence>
<dbReference type="InterPro" id="IPR000531">
    <property type="entry name" value="Beta-barrel_TonB"/>
</dbReference>
<evidence type="ECO:0000256" key="1">
    <source>
        <dbReference type="ARBA" id="ARBA00004571"/>
    </source>
</evidence>
<keyword evidence="4" id="KW-0410">Iron transport</keyword>
<dbReference type="PANTHER" id="PTHR32552">
    <property type="entry name" value="FERRICHROME IRON RECEPTOR-RELATED"/>
    <property type="match status" value="1"/>
</dbReference>
<keyword evidence="5 11" id="KW-0812">Transmembrane</keyword>
<evidence type="ECO:0000256" key="10">
    <source>
        <dbReference type="ARBA" id="ARBA00023237"/>
    </source>
</evidence>
<evidence type="ECO:0000256" key="2">
    <source>
        <dbReference type="ARBA" id="ARBA00022448"/>
    </source>
</evidence>
<evidence type="ECO:0000256" key="9">
    <source>
        <dbReference type="ARBA" id="ARBA00023136"/>
    </source>
</evidence>
<keyword evidence="16" id="KW-0675">Receptor</keyword>